<sequence>MAEPLNDRFGIFQKLGFYSAINLKKILLKNTSILDIETDKKSVLNFACITKIN</sequence>
<evidence type="ECO:0000313" key="1">
    <source>
        <dbReference type="EMBL" id="BAP58717.1"/>
    </source>
</evidence>
<evidence type="ECO:0000313" key="2">
    <source>
        <dbReference type="Proteomes" id="UP000031627"/>
    </source>
</evidence>
<organism evidence="1 2">
    <name type="scientific">Candidatus Tachikawaea gelatinosa</name>
    <dbReference type="NCBI Taxonomy" id="1410383"/>
    <lineage>
        <taxon>Bacteria</taxon>
        <taxon>Pseudomonadati</taxon>
        <taxon>Pseudomonadota</taxon>
        <taxon>Gammaproteobacteria</taxon>
        <taxon>Enterobacterales</taxon>
        <taxon>Enterobacteriaceae</taxon>
        <taxon>Candidatus Tachikawaea</taxon>
    </lineage>
</organism>
<keyword evidence="1" id="KW-0067">ATP-binding</keyword>
<keyword evidence="1" id="KW-0347">Helicase</keyword>
<dbReference type="EMBL" id="AP014521">
    <property type="protein sequence ID" value="BAP58717.1"/>
    <property type="molecule type" value="Genomic_DNA"/>
</dbReference>
<reference evidence="1 2" key="2">
    <citation type="journal article" date="2014" name="Curr. Biol.">
        <title>Symbiont-Supplemented Maternal Investment Underpinning Host's Ecological Adaptation.</title>
        <authorList>
            <person name="Kaiwa N."/>
            <person name="Hosokawa T."/>
            <person name="Nikoh N."/>
            <person name="Tanahashi M."/>
            <person name="Moriyama M."/>
            <person name="Meng X.Y."/>
            <person name="Maeda T."/>
            <person name="Yamaguchi K."/>
            <person name="Shigenobu S."/>
            <person name="Ito M."/>
            <person name="Fukatsu T."/>
        </authorList>
    </citation>
    <scope>NUCLEOTIDE SEQUENCE [LARGE SCALE GENOMIC DNA]</scope>
    <source>
        <strain evidence="1 2">UwTKB</strain>
    </source>
</reference>
<protein>
    <submittedName>
        <fullName evidence="1">Holliday junction ATP-dependent DNA helicase RuvB</fullName>
    </submittedName>
</protein>
<dbReference type="AlphaFoldDB" id="A0A090AQU2"/>
<name>A0A090AQU2_9ENTR</name>
<reference evidence="2" key="1">
    <citation type="submission" date="2013-11" db="EMBL/GenBank/DDBJ databases">
        <title>Symbiont-containing voluminous jelly as an extraordinary maternal gift for overwintering insect nymphs.</title>
        <authorList>
            <person name="Kaiwa N."/>
            <person name="Hosokawa T."/>
            <person name="Nikoh N."/>
            <person name="Meng X.Y."/>
            <person name="Tanahashi M."/>
            <person name="Moriyama M."/>
            <person name="Maeda T."/>
            <person name="Yamaguchi K."/>
            <person name="Shigenobu S."/>
            <person name="Ito M."/>
            <person name="Fukatsu T."/>
        </authorList>
    </citation>
    <scope>NUCLEOTIDE SEQUENCE [LARGE SCALE GENOMIC DNA]</scope>
    <source>
        <strain evidence="2">UwTKB</strain>
    </source>
</reference>
<dbReference type="GO" id="GO:0004386">
    <property type="term" value="F:helicase activity"/>
    <property type="evidence" value="ECO:0007669"/>
    <property type="project" value="UniProtKB-KW"/>
</dbReference>
<dbReference type="STRING" id="1410383.TGUWTKB_4910"/>
<keyword evidence="1" id="KW-0547">Nucleotide-binding</keyword>
<dbReference type="KEGG" id="sbw:TGUWTKB_4910"/>
<gene>
    <name evidence="1" type="primary">ruvB</name>
    <name evidence="1" type="ORF">TGUWTKB_4910</name>
</gene>
<proteinExistence type="predicted"/>
<accession>A0A090AQU2</accession>
<keyword evidence="1" id="KW-0378">Hydrolase</keyword>
<dbReference type="HOGENOM" id="CLU_3066974_0_0_6"/>
<dbReference type="Proteomes" id="UP000031627">
    <property type="component" value="Chromosome"/>
</dbReference>
<keyword evidence="2" id="KW-1185">Reference proteome</keyword>